<dbReference type="eggNOG" id="ENOG50317MP">
    <property type="taxonomic scope" value="Bacteria"/>
</dbReference>
<reference evidence="2 3" key="1">
    <citation type="submission" date="2009-06" db="EMBL/GenBank/DDBJ databases">
        <title>Complete sequence of Desulfovibrio salexigens DSM 2638.</title>
        <authorList>
            <consortium name="US DOE Joint Genome Institute"/>
            <person name="Lucas S."/>
            <person name="Copeland A."/>
            <person name="Lapidus A."/>
            <person name="Glavina del Rio T."/>
            <person name="Tice H."/>
            <person name="Bruce D."/>
            <person name="Goodwin L."/>
            <person name="Pitluck S."/>
            <person name="Munk A.C."/>
            <person name="Brettin T."/>
            <person name="Detter J.C."/>
            <person name="Han C."/>
            <person name="Tapia R."/>
            <person name="Larimer F."/>
            <person name="Land M."/>
            <person name="Hauser L."/>
            <person name="Kyrpides N."/>
            <person name="Anderson I."/>
            <person name="Wall J.D."/>
            <person name="Arkin A.P."/>
            <person name="Dehal P."/>
            <person name="Chivian D."/>
            <person name="Giles B."/>
            <person name="Hazen T.C."/>
        </authorList>
    </citation>
    <scope>NUCLEOTIDE SEQUENCE [LARGE SCALE GENOMIC DNA]</scope>
    <source>
        <strain evidence="3">ATCC 14822 / DSM 2638 / NCIMB 8403 / VKM B-1763</strain>
    </source>
</reference>
<dbReference type="EMBL" id="CP001649">
    <property type="protein sequence ID" value="ACS80945.1"/>
    <property type="molecule type" value="Genomic_DNA"/>
</dbReference>
<keyword evidence="3" id="KW-1185">Reference proteome</keyword>
<protein>
    <submittedName>
        <fullName evidence="2">Uncharacterized protein</fullName>
    </submittedName>
</protein>
<accession>C6C074</accession>
<evidence type="ECO:0000313" key="2">
    <source>
        <dbReference type="EMBL" id="ACS80945.1"/>
    </source>
</evidence>
<name>C6C074_MARSD</name>
<dbReference type="AlphaFoldDB" id="C6C074"/>
<keyword evidence="1" id="KW-1133">Transmembrane helix</keyword>
<sequence>MAIRQHAIVTALLNKRTITLSMLTVSTLLLIVSFVGAAVPYQNDMKTSSLSDNENFSLDLTTDKDSAPIETEILQPKLAPIPNKEEVSPQKANEIKPSKELKEIIEKVKSGKLPAKTNKTDAKIDYSVSKEDLAIIKSEGKAFKAEEIQPSPALEAVLEAYRSGNLDYTQRDIKEVEDELFYHQPYSEMNMASIYDLVLLQTGRDVFLSLDYQQLSINDKTSEQLESSRIKDLQQTIAAIKVKEKKKQDKATDTHEEKQKKAQVKIKIKPKETFARRVLNLLGIRRKDETVDYESLSKTYRAYKRWDEHVKNIDDMLRRKRKRKIQLIQQRIYRPSQRIDCSAPSFRGICPDGQLKIDPYKNGNIRFIKP</sequence>
<dbReference type="OrthoDB" id="5457406at2"/>
<gene>
    <name evidence="2" type="ordered locus">Desal_2893</name>
</gene>
<organism evidence="2 3">
    <name type="scientific">Maridesulfovibrio salexigens (strain ATCC 14822 / DSM 2638 / NCIMB 8403 / VKM B-1763)</name>
    <name type="common">Desulfovibrio salexigens</name>
    <dbReference type="NCBI Taxonomy" id="526222"/>
    <lineage>
        <taxon>Bacteria</taxon>
        <taxon>Pseudomonadati</taxon>
        <taxon>Thermodesulfobacteriota</taxon>
        <taxon>Desulfovibrionia</taxon>
        <taxon>Desulfovibrionales</taxon>
        <taxon>Desulfovibrionaceae</taxon>
        <taxon>Maridesulfovibrio</taxon>
    </lineage>
</organism>
<feature type="transmembrane region" description="Helical" evidence="1">
    <location>
        <begin position="20"/>
        <end position="41"/>
    </location>
</feature>
<keyword evidence="1" id="KW-0812">Transmembrane</keyword>
<dbReference type="Proteomes" id="UP000002601">
    <property type="component" value="Chromosome"/>
</dbReference>
<dbReference type="KEGG" id="dsa:Desal_2893"/>
<evidence type="ECO:0000313" key="3">
    <source>
        <dbReference type="Proteomes" id="UP000002601"/>
    </source>
</evidence>
<proteinExistence type="predicted"/>
<evidence type="ECO:0000256" key="1">
    <source>
        <dbReference type="SAM" id="Phobius"/>
    </source>
</evidence>
<dbReference type="HOGENOM" id="CLU_808282_0_0_7"/>
<keyword evidence="1" id="KW-0472">Membrane</keyword>
<dbReference type="RefSeq" id="WP_015852761.1">
    <property type="nucleotide sequence ID" value="NC_012881.1"/>
</dbReference>